<dbReference type="EMBL" id="JANTQA010000036">
    <property type="protein sequence ID" value="KAJ3436080.1"/>
    <property type="molecule type" value="Genomic_DNA"/>
</dbReference>
<evidence type="ECO:0000313" key="6">
    <source>
        <dbReference type="Proteomes" id="UP001150062"/>
    </source>
</evidence>
<gene>
    <name evidence="3" type="ORF">M0812_18125</name>
    <name evidence="4" type="ORF">M0813_20571</name>
</gene>
<accession>A0AAV7Z648</accession>
<feature type="coiled-coil region" evidence="1">
    <location>
        <begin position="89"/>
        <end position="116"/>
    </location>
</feature>
<dbReference type="GO" id="GO:0034220">
    <property type="term" value="P:monoatomic ion transmembrane transport"/>
    <property type="evidence" value="ECO:0007669"/>
    <property type="project" value="UniProtKB-KW"/>
</dbReference>
<dbReference type="CDD" id="cd18316">
    <property type="entry name" value="BTB_POZ_KCTD-like"/>
    <property type="match status" value="1"/>
</dbReference>
<sequence>MNKMVHLNVGGTEFVTSRSTLTSVPDCFFSKLVKQEFTVNDIHIFIDRDPTHFRIILNYLRGHKLKKFPLPSNDLTLQELRMEALFFNLPQLVNKIENKRIELSQSQEQFKEQKKSQDTKVEQILEEIDEMYCSFNLGKFTYQKK</sequence>
<dbReference type="SUPFAM" id="SSF54695">
    <property type="entry name" value="POZ domain"/>
    <property type="match status" value="1"/>
</dbReference>
<comment type="caution">
    <text evidence="3">The sequence shown here is derived from an EMBL/GenBank/DDBJ whole genome shotgun (WGS) entry which is preliminary data.</text>
</comment>
<dbReference type="PANTHER" id="PTHR11145">
    <property type="entry name" value="BTB/POZ DOMAIN-CONTAINING ADAPTER FOR CUL3-MEDIATED RHOA DEGRADATION PROTEIN FAMILY MEMBER"/>
    <property type="match status" value="1"/>
</dbReference>
<dbReference type="EMBL" id="JAOAOG010000150">
    <property type="protein sequence ID" value="KAJ6245123.1"/>
    <property type="molecule type" value="Genomic_DNA"/>
</dbReference>
<dbReference type="Gene3D" id="3.30.710.10">
    <property type="entry name" value="Potassium Channel Kv1.1, Chain A"/>
    <property type="match status" value="1"/>
</dbReference>
<evidence type="ECO:0000313" key="5">
    <source>
        <dbReference type="Proteomes" id="UP001146793"/>
    </source>
</evidence>
<dbReference type="SMART" id="SM00225">
    <property type="entry name" value="BTB"/>
    <property type="match status" value="1"/>
</dbReference>
<dbReference type="InterPro" id="IPR003131">
    <property type="entry name" value="T1-type_BTB"/>
</dbReference>
<reference evidence="4" key="1">
    <citation type="submission" date="2022-08" db="EMBL/GenBank/DDBJ databases">
        <title>Novel sulfate-reducing endosymbionts in the free-living metamonad Anaeramoeba.</title>
        <authorList>
            <person name="Jerlstrom-Hultqvist J."/>
            <person name="Cepicka I."/>
            <person name="Gallot-Lavallee L."/>
            <person name="Salas-Leiva D."/>
            <person name="Curtis B.A."/>
            <person name="Zahonova K."/>
            <person name="Pipaliya S."/>
            <person name="Dacks J."/>
            <person name="Roger A.J."/>
        </authorList>
    </citation>
    <scope>NUCLEOTIDE SEQUENCE</scope>
    <source>
        <strain evidence="4">Schooner1</strain>
    </source>
</reference>
<evidence type="ECO:0000256" key="1">
    <source>
        <dbReference type="SAM" id="Coils"/>
    </source>
</evidence>
<evidence type="ECO:0000313" key="3">
    <source>
        <dbReference type="EMBL" id="KAJ3436080.1"/>
    </source>
</evidence>
<dbReference type="InterPro" id="IPR000210">
    <property type="entry name" value="BTB/POZ_dom"/>
</dbReference>
<protein>
    <submittedName>
        <fullName evidence="3">Potassium channel tetramerization domain-containing</fullName>
    </submittedName>
</protein>
<proteinExistence type="predicted"/>
<dbReference type="Proteomes" id="UP001150062">
    <property type="component" value="Unassembled WGS sequence"/>
</dbReference>
<name>A0AAV7Z648_9EUKA</name>
<keyword evidence="3" id="KW-0407">Ion channel</keyword>
<feature type="domain" description="BTB" evidence="2">
    <location>
        <begin position="3"/>
        <end position="104"/>
    </location>
</feature>
<dbReference type="InterPro" id="IPR045068">
    <property type="entry name" value="BACURD1-3"/>
</dbReference>
<keyword evidence="3" id="KW-0813">Transport</keyword>
<dbReference type="Pfam" id="PF02214">
    <property type="entry name" value="BTB_2"/>
    <property type="match status" value="1"/>
</dbReference>
<keyword evidence="6" id="KW-1185">Reference proteome</keyword>
<keyword evidence="1" id="KW-0175">Coiled coil</keyword>
<keyword evidence="3" id="KW-0406">Ion transport</keyword>
<reference evidence="3" key="2">
    <citation type="submission" date="2022-08" db="EMBL/GenBank/DDBJ databases">
        <title>Novel sulphate-reducing endosymbionts in the free-living metamonad Anaeramoeba.</title>
        <authorList>
            <person name="Jerlstrom-Hultqvist J."/>
            <person name="Cepicka I."/>
            <person name="Gallot-Lavallee L."/>
            <person name="Salas-Leiva D."/>
            <person name="Curtis B.A."/>
            <person name="Zahonova K."/>
            <person name="Pipaliya S."/>
            <person name="Dacks J."/>
            <person name="Roger A.J."/>
        </authorList>
    </citation>
    <scope>NUCLEOTIDE SEQUENCE</scope>
    <source>
        <strain evidence="3">Busselton2</strain>
    </source>
</reference>
<organism evidence="3 5">
    <name type="scientific">Anaeramoeba flamelloides</name>
    <dbReference type="NCBI Taxonomy" id="1746091"/>
    <lineage>
        <taxon>Eukaryota</taxon>
        <taxon>Metamonada</taxon>
        <taxon>Anaeramoebidae</taxon>
        <taxon>Anaeramoeba</taxon>
    </lineage>
</organism>
<dbReference type="GO" id="GO:0051260">
    <property type="term" value="P:protein homooligomerization"/>
    <property type="evidence" value="ECO:0007669"/>
    <property type="project" value="InterPro"/>
</dbReference>
<dbReference type="InterPro" id="IPR011333">
    <property type="entry name" value="SKP1/BTB/POZ_sf"/>
</dbReference>
<evidence type="ECO:0000313" key="4">
    <source>
        <dbReference type="EMBL" id="KAJ6245123.1"/>
    </source>
</evidence>
<dbReference type="PANTHER" id="PTHR11145:SF8">
    <property type="entry name" value="RE57120P"/>
    <property type="match status" value="1"/>
</dbReference>
<dbReference type="AlphaFoldDB" id="A0AAV7Z648"/>
<dbReference type="Proteomes" id="UP001146793">
    <property type="component" value="Unassembled WGS sequence"/>
</dbReference>
<evidence type="ECO:0000259" key="2">
    <source>
        <dbReference type="SMART" id="SM00225"/>
    </source>
</evidence>